<evidence type="ECO:0000256" key="1">
    <source>
        <dbReference type="ARBA" id="ARBA00004651"/>
    </source>
</evidence>
<keyword evidence="5 6" id="KW-0472">Membrane</keyword>
<evidence type="ECO:0000313" key="7">
    <source>
        <dbReference type="EMBL" id="MBC5730215.1"/>
    </source>
</evidence>
<keyword evidence="4 6" id="KW-1133">Transmembrane helix</keyword>
<feature type="transmembrane region" description="Helical" evidence="6">
    <location>
        <begin position="262"/>
        <end position="281"/>
    </location>
</feature>
<dbReference type="RefSeq" id="WP_186963218.1">
    <property type="nucleotide sequence ID" value="NZ_JACOPR010000002.1"/>
</dbReference>
<keyword evidence="8" id="KW-1185">Reference proteome</keyword>
<keyword evidence="3 6" id="KW-0812">Transmembrane</keyword>
<comment type="caution">
    <text evidence="7">The sequence shown here is derived from an EMBL/GenBank/DDBJ whole genome shotgun (WGS) entry which is preliminary data.</text>
</comment>
<dbReference type="Proteomes" id="UP000660021">
    <property type="component" value="Unassembled WGS sequence"/>
</dbReference>
<dbReference type="InterPro" id="IPR001851">
    <property type="entry name" value="ABC_transp_permease"/>
</dbReference>
<dbReference type="Pfam" id="PF02653">
    <property type="entry name" value="BPD_transp_2"/>
    <property type="match status" value="1"/>
</dbReference>
<keyword evidence="2" id="KW-1003">Cell membrane</keyword>
<feature type="transmembrane region" description="Helical" evidence="6">
    <location>
        <begin position="70"/>
        <end position="93"/>
    </location>
</feature>
<accession>A0ABR7HRR4</accession>
<protein>
    <submittedName>
        <fullName evidence="7">ABC transporter permease</fullName>
    </submittedName>
</protein>
<dbReference type="EMBL" id="JACOPR010000002">
    <property type="protein sequence ID" value="MBC5730215.1"/>
    <property type="molecule type" value="Genomic_DNA"/>
</dbReference>
<proteinExistence type="predicted"/>
<evidence type="ECO:0000256" key="2">
    <source>
        <dbReference type="ARBA" id="ARBA00022475"/>
    </source>
</evidence>
<reference evidence="7 8" key="1">
    <citation type="submission" date="2020-08" db="EMBL/GenBank/DDBJ databases">
        <title>Genome public.</title>
        <authorList>
            <person name="Liu C."/>
            <person name="Sun Q."/>
        </authorList>
    </citation>
    <scope>NUCLEOTIDE SEQUENCE [LARGE SCALE GENOMIC DNA]</scope>
    <source>
        <strain evidence="7 8">New-38</strain>
    </source>
</reference>
<evidence type="ECO:0000256" key="5">
    <source>
        <dbReference type="ARBA" id="ARBA00023136"/>
    </source>
</evidence>
<dbReference type="CDD" id="cd06580">
    <property type="entry name" value="TM_PBP1_transp_TpRbsC_like"/>
    <property type="match status" value="1"/>
</dbReference>
<dbReference type="PANTHER" id="PTHR43370">
    <property type="entry name" value="SUGAR ABC TRANSPORTER INTEGRAL MEMBRANE PROTEIN-RELATED"/>
    <property type="match status" value="1"/>
</dbReference>
<dbReference type="PANTHER" id="PTHR43370:SF2">
    <property type="entry name" value="ABC TRANSPORTER PERMEASE PROTEIN"/>
    <property type="match status" value="1"/>
</dbReference>
<feature type="transmembrane region" description="Helical" evidence="6">
    <location>
        <begin position="287"/>
        <end position="307"/>
    </location>
</feature>
<feature type="transmembrane region" description="Helical" evidence="6">
    <location>
        <begin position="161"/>
        <end position="179"/>
    </location>
</feature>
<evidence type="ECO:0000256" key="6">
    <source>
        <dbReference type="SAM" id="Phobius"/>
    </source>
</evidence>
<feature type="transmembrane region" description="Helical" evidence="6">
    <location>
        <begin position="210"/>
        <end position="229"/>
    </location>
</feature>
<comment type="subcellular location">
    <subcellularLocation>
        <location evidence="1">Cell membrane</location>
        <topology evidence="1">Multi-pass membrane protein</topology>
    </subcellularLocation>
</comment>
<gene>
    <name evidence="7" type="ORF">H8S34_05115</name>
</gene>
<feature type="transmembrane region" description="Helical" evidence="6">
    <location>
        <begin position="235"/>
        <end position="255"/>
    </location>
</feature>
<evidence type="ECO:0000313" key="8">
    <source>
        <dbReference type="Proteomes" id="UP000660021"/>
    </source>
</evidence>
<name>A0ABR7HRR4_9FIRM</name>
<evidence type="ECO:0000256" key="3">
    <source>
        <dbReference type="ARBA" id="ARBA00022692"/>
    </source>
</evidence>
<sequence>MSNLFSIAFVMAAVAAGAPLLFGTLGEILTEKSGNLNLGVEGMMYMGGVAGLAGAYYYEQMAGPAASGVTAAVIATVCAFLCAAFGALLYSVLTITLRANQNVTGLALTIFGTGFGNLVGEAMGNAAGGFVAVSQSTKSVFNGGIPVLQDLPVVGKLLFSYNYLVYLAVLVAVVLSLFLNQSRLGLNLRSVGENPGTADAAGINVTTYRYLATCIGGGISGLGGMYIVMAQQQGVWVHNCIAGKGWIAVALVIFATWSPARALAGSLVFGGLSVLRLYMNWGGNRLAPIYDIVPYIATVVVLIAVSIRQRRESQPPANLGNAYFREER</sequence>
<evidence type="ECO:0000256" key="4">
    <source>
        <dbReference type="ARBA" id="ARBA00022989"/>
    </source>
</evidence>
<feature type="transmembrane region" description="Helical" evidence="6">
    <location>
        <begin position="42"/>
        <end position="58"/>
    </location>
</feature>
<organism evidence="7 8">
    <name type="scientific">Pseudoflavonifractor hominis</name>
    <dbReference type="NCBI Taxonomy" id="2763059"/>
    <lineage>
        <taxon>Bacteria</taxon>
        <taxon>Bacillati</taxon>
        <taxon>Bacillota</taxon>
        <taxon>Clostridia</taxon>
        <taxon>Eubacteriales</taxon>
        <taxon>Oscillospiraceae</taxon>
        <taxon>Pseudoflavonifractor</taxon>
    </lineage>
</organism>